<evidence type="ECO:0000259" key="5">
    <source>
        <dbReference type="Pfam" id="PF13976"/>
    </source>
</evidence>
<evidence type="ECO:0000313" key="6">
    <source>
        <dbReference type="EMBL" id="GEU87808.1"/>
    </source>
</evidence>
<dbReference type="CDD" id="cd09272">
    <property type="entry name" value="RNase_HI_RT_Ty1"/>
    <property type="match status" value="1"/>
</dbReference>
<dbReference type="GO" id="GO:0046872">
    <property type="term" value="F:metal ion binding"/>
    <property type="evidence" value="ECO:0007669"/>
    <property type="project" value="UniProtKB-KW"/>
</dbReference>
<keyword evidence="1" id="KW-0479">Metal-binding</keyword>
<dbReference type="Pfam" id="PF07727">
    <property type="entry name" value="RVT_2"/>
    <property type="match status" value="1"/>
</dbReference>
<proteinExistence type="predicted"/>
<dbReference type="InterPro" id="IPR036397">
    <property type="entry name" value="RNaseH_sf"/>
</dbReference>
<evidence type="ECO:0000256" key="3">
    <source>
        <dbReference type="SAM" id="MobiDB-lite"/>
    </source>
</evidence>
<evidence type="ECO:0000256" key="2">
    <source>
        <dbReference type="ARBA" id="ARBA00022801"/>
    </source>
</evidence>
<feature type="domain" description="GAG-pre-integrase" evidence="5">
    <location>
        <begin position="630"/>
        <end position="703"/>
    </location>
</feature>
<feature type="region of interest" description="Disordered" evidence="3">
    <location>
        <begin position="793"/>
        <end position="831"/>
    </location>
</feature>
<accession>A0A6L2NNA0</accession>
<dbReference type="Gene3D" id="3.30.420.10">
    <property type="entry name" value="Ribonuclease H-like superfamily/Ribonuclease H"/>
    <property type="match status" value="1"/>
</dbReference>
<sequence>NDPGVSTTSELFALACGPTSTPISVKSCIVNGVRFVVHNLDEHHTTQNNSICSPRGKDGEMYYGQLQEILEFSYLSFKVVLFRVKWFDTSNEGRKDNATLHIDGQSTEVDALPDIIDLDEDDDIIDDEDALLHDLAYFDDEDLVNVDDDGVDMSTLVARGHDGDGGGDDHPPTHHIPTSCGGCFINRGLTTWRASGSDIPRTLPRQIRMPRLPSGMIPGTKPDPLKITKTGQRARSGSGGYGDDDMADGEDEEDEEDGDNPEPLPTHGKFRLLVRPLMIFTRSRMVDLIRVSLSDPEPLPTHGKFRLLVRPLMIFTRSLGNNSVFRSFFEKQKLTGPNFIDWYRQLCLVLSTEDKENYLEHHILAAPVTPPGQQVPPEALAAHAAWVKGQKEVDVLMLLTMDLEIQRNLAHLGAYDMLHELKAMYSKQAEQELLQTMREFHTSKQEEGQSVSSHVLKMKGYIDNLERLDQPVGQNLAVSLILVSLNKDFDSFMQNYNMHGMGKTVNELHAMLKLHEETLPKKDANPALHAIRAGRGLRESKKLKPGALSLYVGDGHHAAVEATGTYHLDLPSGLVIVLNNCHYTTSITRGVISVSRLFDNGFINHFDDNNVISVFKNNLVYFMTVPQDGIYEIDMSCSNTNDSSMYAITNKRAKINLDSSLLWHCRLGHISKKRIEKLQHDGLLNSIDIESLGKCVSCISGKMARKPYSHQVEMAKDLLGLIHTNVCGPFKIMSRQGASYFVTFTNDFSRYGYVYLLKHKHEVFETFKVFQKEVENQLGKTIKSLRSDRRDLELIQEEDTNPSIDTSLNHEEDDQEIDEPQSDINPIRKSSRTRRSPYRMCLYIDAEEHELGDLGEPANYKAALLDPEFKKWLDAMNVEMQSMKDNDVWVLVELPPNARTVRSKWLFKKKTDMDGAVNIFKARLVAKGFTQTYGVDYEETFFSYVKSNLGRSFAMKDLGEAAYILGIKIYRDRSKRLIGLCQKAYIEKILKRFYMENSKRGTIPMQKNIKLSKLQGASTPAEKQLMQNIPYASANPGEEHWTAVKNNLKYLRNTKDIFLVNGDDEYIAAFDASKEAVWICKFISGLGIVPIIEEPISMYCDNTGAIAIAKDDGVTKGARHFRAKVHYIHETIKLGDVKIEKIDTDDNLADPFINALAFPKHSELTRNIGLLPASSFM</sequence>
<feature type="region of interest" description="Disordered" evidence="3">
    <location>
        <begin position="209"/>
        <end position="267"/>
    </location>
</feature>
<dbReference type="GO" id="GO:0016787">
    <property type="term" value="F:hydrolase activity"/>
    <property type="evidence" value="ECO:0007669"/>
    <property type="project" value="UniProtKB-KW"/>
</dbReference>
<reference evidence="6" key="1">
    <citation type="journal article" date="2019" name="Sci. Rep.">
        <title>Draft genome of Tanacetum cinerariifolium, the natural source of mosquito coil.</title>
        <authorList>
            <person name="Yamashiro T."/>
            <person name="Shiraishi A."/>
            <person name="Satake H."/>
            <person name="Nakayama K."/>
        </authorList>
    </citation>
    <scope>NUCLEOTIDE SEQUENCE</scope>
</reference>
<dbReference type="EMBL" id="BKCJ010009617">
    <property type="protein sequence ID" value="GEU87808.1"/>
    <property type="molecule type" value="Genomic_DNA"/>
</dbReference>
<feature type="compositionally biased region" description="Acidic residues" evidence="3">
    <location>
        <begin position="811"/>
        <end position="821"/>
    </location>
</feature>
<feature type="compositionally biased region" description="Acidic residues" evidence="3">
    <location>
        <begin position="242"/>
        <end position="260"/>
    </location>
</feature>
<name>A0A6L2NNA0_TANCI</name>
<dbReference type="InterPro" id="IPR039537">
    <property type="entry name" value="Retrotran_Ty1/copia-like"/>
</dbReference>
<dbReference type="GO" id="GO:0003676">
    <property type="term" value="F:nucleic acid binding"/>
    <property type="evidence" value="ECO:0007669"/>
    <property type="project" value="InterPro"/>
</dbReference>
<protein>
    <submittedName>
        <fullName evidence="6">Zinc finger, CCHC-type</fullName>
    </submittedName>
</protein>
<dbReference type="InterPro" id="IPR012337">
    <property type="entry name" value="RNaseH-like_sf"/>
</dbReference>
<keyword evidence="2" id="KW-0378">Hydrolase</keyword>
<dbReference type="Pfam" id="PF14223">
    <property type="entry name" value="Retrotran_gag_2"/>
    <property type="match status" value="1"/>
</dbReference>
<dbReference type="PANTHER" id="PTHR42648:SF27">
    <property type="entry name" value="RNA-DIRECTED DNA POLYMERASE"/>
    <property type="match status" value="1"/>
</dbReference>
<feature type="non-terminal residue" evidence="6">
    <location>
        <position position="1"/>
    </location>
</feature>
<organism evidence="6">
    <name type="scientific">Tanacetum cinerariifolium</name>
    <name type="common">Dalmatian daisy</name>
    <name type="synonym">Chrysanthemum cinerariifolium</name>
    <dbReference type="NCBI Taxonomy" id="118510"/>
    <lineage>
        <taxon>Eukaryota</taxon>
        <taxon>Viridiplantae</taxon>
        <taxon>Streptophyta</taxon>
        <taxon>Embryophyta</taxon>
        <taxon>Tracheophyta</taxon>
        <taxon>Spermatophyta</taxon>
        <taxon>Magnoliopsida</taxon>
        <taxon>eudicotyledons</taxon>
        <taxon>Gunneridae</taxon>
        <taxon>Pentapetalae</taxon>
        <taxon>asterids</taxon>
        <taxon>campanulids</taxon>
        <taxon>Asterales</taxon>
        <taxon>Asteraceae</taxon>
        <taxon>Asteroideae</taxon>
        <taxon>Anthemideae</taxon>
        <taxon>Anthemidinae</taxon>
        <taxon>Tanacetum</taxon>
    </lineage>
</organism>
<dbReference type="Pfam" id="PF13976">
    <property type="entry name" value="gag_pre-integrs"/>
    <property type="match status" value="1"/>
</dbReference>
<feature type="domain" description="Reverse transcriptase Ty1/copia-type" evidence="4">
    <location>
        <begin position="886"/>
        <end position="941"/>
    </location>
</feature>
<dbReference type="AlphaFoldDB" id="A0A6L2NNA0"/>
<dbReference type="InterPro" id="IPR013103">
    <property type="entry name" value="RVT_2"/>
</dbReference>
<dbReference type="InterPro" id="IPR025724">
    <property type="entry name" value="GAG-pre-integrase_dom"/>
</dbReference>
<evidence type="ECO:0000256" key="1">
    <source>
        <dbReference type="ARBA" id="ARBA00022723"/>
    </source>
</evidence>
<comment type="caution">
    <text evidence="6">The sequence shown here is derived from an EMBL/GenBank/DDBJ whole genome shotgun (WGS) entry which is preliminary data.</text>
</comment>
<evidence type="ECO:0000259" key="4">
    <source>
        <dbReference type="Pfam" id="PF07727"/>
    </source>
</evidence>
<gene>
    <name evidence="6" type="ORF">Tci_059786</name>
</gene>
<dbReference type="PANTHER" id="PTHR42648">
    <property type="entry name" value="TRANSPOSASE, PUTATIVE-RELATED"/>
    <property type="match status" value="1"/>
</dbReference>
<dbReference type="SUPFAM" id="SSF53098">
    <property type="entry name" value="Ribonuclease H-like"/>
    <property type="match status" value="1"/>
</dbReference>